<feature type="compositionally biased region" description="Low complexity" evidence="1">
    <location>
        <begin position="39"/>
        <end position="58"/>
    </location>
</feature>
<evidence type="ECO:0000313" key="2">
    <source>
        <dbReference type="EMBL" id="QGH01196.1"/>
    </source>
</evidence>
<reference evidence="2 3" key="1">
    <citation type="submission" date="2018-10" db="EMBL/GenBank/DDBJ databases">
        <title>Comparative Genomics Analysis of the Streptococcus dysgalactiae subspecies dysgalactiae.</title>
        <authorList>
            <person name="Koh T.H."/>
            <person name="Abdul Rahman N."/>
            <person name="Sessions O.M."/>
        </authorList>
    </citation>
    <scope>NUCLEOTIDE SEQUENCE [LARGE SCALE GENOMIC DNA]</scope>
    <source>
        <strain evidence="2 3">DB60705-15</strain>
    </source>
</reference>
<feature type="region of interest" description="Disordered" evidence="1">
    <location>
        <begin position="31"/>
        <end position="68"/>
    </location>
</feature>
<proteinExistence type="predicted"/>
<evidence type="ECO:0000313" key="3">
    <source>
        <dbReference type="Proteomes" id="UP000347383"/>
    </source>
</evidence>
<dbReference type="RefSeq" id="WP_155778285.1">
    <property type="nucleotide sequence ID" value="NZ_CP033165.1"/>
</dbReference>
<evidence type="ECO:0000256" key="1">
    <source>
        <dbReference type="SAM" id="MobiDB-lite"/>
    </source>
</evidence>
<organism evidence="2 3">
    <name type="scientific">Streptococcus dysgalactiae subsp. dysgalactiae</name>
    <dbReference type="NCBI Taxonomy" id="99822"/>
    <lineage>
        <taxon>Bacteria</taxon>
        <taxon>Bacillati</taxon>
        <taxon>Bacillota</taxon>
        <taxon>Bacilli</taxon>
        <taxon>Lactobacillales</taxon>
        <taxon>Streptococcaceae</taxon>
        <taxon>Streptococcus</taxon>
    </lineage>
</organism>
<dbReference type="EMBL" id="CP033165">
    <property type="protein sequence ID" value="QGH01196.1"/>
    <property type="molecule type" value="Genomic_DNA"/>
</dbReference>
<dbReference type="AlphaFoldDB" id="A0A9X7S0V4"/>
<sequence length="183" mass="20387">MKKWQKFLTGFLVLAFLGWVLQVLGFAPKTETPETPQVSTAQSSTTETTEESSTAESSTAEETEPSSETVAYDVAAMNVKITDSFNESVQFNQEGYDGYQWTAHIYELKLKENGAINATVNDSFSILSDTEKTEVLNSVSRAVNMVVFIETGEDKSYFITAYDMSGNKVAQSRMTNVLKYKFE</sequence>
<accession>A0A9X7S0V4</accession>
<gene>
    <name evidence="2" type="ORF">EA457_00745</name>
</gene>
<protein>
    <submittedName>
        <fullName evidence="2">Uncharacterized protein</fullName>
    </submittedName>
</protein>
<name>A0A9X7S0V4_STRDY</name>
<dbReference type="Proteomes" id="UP000347383">
    <property type="component" value="Chromosome"/>
</dbReference>